<dbReference type="Proteomes" id="UP000450676">
    <property type="component" value="Unassembled WGS sequence"/>
</dbReference>
<accession>A0A7X4KM78</accession>
<name>A0A7X4KM78_9BURK</name>
<keyword evidence="2" id="KW-1185">Reference proteome</keyword>
<evidence type="ECO:0008006" key="3">
    <source>
        <dbReference type="Google" id="ProtNLM"/>
    </source>
</evidence>
<comment type="caution">
    <text evidence="1">The sequence shown here is derived from an EMBL/GenBank/DDBJ whole genome shotgun (WGS) entry which is preliminary data.</text>
</comment>
<dbReference type="Gene3D" id="3.40.50.2300">
    <property type="match status" value="1"/>
</dbReference>
<dbReference type="PANTHER" id="PTHR35271:SF1">
    <property type="entry name" value="ABC TRANSPORTER, SUBSTRATE-BINDING LIPOPROTEIN"/>
    <property type="match status" value="1"/>
</dbReference>
<evidence type="ECO:0000313" key="1">
    <source>
        <dbReference type="EMBL" id="MYN06851.1"/>
    </source>
</evidence>
<protein>
    <recommendedName>
        <fullName evidence="3">ABC transporter substrate-binding protein</fullName>
    </recommendedName>
</protein>
<evidence type="ECO:0000313" key="2">
    <source>
        <dbReference type="Proteomes" id="UP000450676"/>
    </source>
</evidence>
<dbReference type="Pfam" id="PF04392">
    <property type="entry name" value="ABC_sub_bind"/>
    <property type="match status" value="1"/>
</dbReference>
<organism evidence="1 2">
    <name type="scientific">Pseudoduganella aquatica</name>
    <dbReference type="NCBI Taxonomy" id="2660641"/>
    <lineage>
        <taxon>Bacteria</taxon>
        <taxon>Pseudomonadati</taxon>
        <taxon>Pseudomonadota</taxon>
        <taxon>Betaproteobacteria</taxon>
        <taxon>Burkholderiales</taxon>
        <taxon>Oxalobacteraceae</taxon>
        <taxon>Telluria group</taxon>
        <taxon>Pseudoduganella</taxon>
    </lineage>
</organism>
<dbReference type="AlphaFoldDB" id="A0A7X4KM78"/>
<dbReference type="PANTHER" id="PTHR35271">
    <property type="entry name" value="ABC TRANSPORTER, SUBSTRATE-BINDING LIPOPROTEIN-RELATED"/>
    <property type="match status" value="1"/>
</dbReference>
<proteinExistence type="predicted"/>
<sequence length="335" mass="36475">MVHFCTRQPPQRRRRPLPDLDFRHRRLVLTLLPSLCAVLASGRALGAPAAESLAVIFPDIGQPHRKIFTEIIEGIEEQAKLRVRGYPVAANADFTELQALLKRNGGKVVIALGRQGLQAASAFDASTGVVVGCVSSVPDSERLRGISLQPDPALLFSNLKSMMPHVRRVIVVYNPQTNAAMIKLAREAARSHGLELLALEAGDLAIAARRYESAFASADSRTDAVWLPSDPVTVDESTIVPLVLKESWNRSVPIFSSSILHVKKGALFALYPNNFELGRDLATLAIGVLNGENPRPGVTPLRAVRTAFNWRSASHFGLSVALGQQRTFDSIFPEP</sequence>
<dbReference type="InterPro" id="IPR007487">
    <property type="entry name" value="ABC_transpt-TYRBP-like"/>
</dbReference>
<dbReference type="EMBL" id="WWCU01000004">
    <property type="protein sequence ID" value="MYN06851.1"/>
    <property type="molecule type" value="Genomic_DNA"/>
</dbReference>
<reference evidence="1 2" key="1">
    <citation type="submission" date="2019-12" db="EMBL/GenBank/DDBJ databases">
        <title>Novel species isolated from a subtropical stream in China.</title>
        <authorList>
            <person name="Lu H."/>
        </authorList>
    </citation>
    <scope>NUCLEOTIDE SEQUENCE [LARGE SCALE GENOMIC DNA]</scope>
    <source>
        <strain evidence="1 2">FT127W</strain>
    </source>
</reference>
<gene>
    <name evidence="1" type="ORF">GTP77_05820</name>
</gene>